<accession>A0A2W1L3D7</accession>
<feature type="transmembrane region" description="Helical" evidence="1">
    <location>
        <begin position="54"/>
        <end position="81"/>
    </location>
</feature>
<sequence>MFNIKWRCLLLSKGRIKNHVQLLAVLAGIILILGTVVVFSVYSLQMFDFIEIRISSIGSMFAFAALLFLGLGIVGIFGTFLETLRTHLFGDRFKLAGIAVQEVVLIAVFGAIIHMINQWIAGFEIGNYQTEILLALFLYGLITLISKLGDHVKKQDEANNETL</sequence>
<reference evidence="2 3" key="1">
    <citation type="submission" date="2018-06" db="EMBL/GenBank/DDBJ databases">
        <title>Paenibacillus imtechensis sp. nov.</title>
        <authorList>
            <person name="Pinnaka A.K."/>
            <person name="Singh H."/>
            <person name="Kaur M."/>
        </authorList>
    </citation>
    <scope>NUCLEOTIDE SEQUENCE [LARGE SCALE GENOMIC DNA]</scope>
    <source>
        <strain evidence="2 3">SMB1</strain>
    </source>
</reference>
<evidence type="ECO:0000313" key="3">
    <source>
        <dbReference type="Proteomes" id="UP000249522"/>
    </source>
</evidence>
<keyword evidence="1" id="KW-0472">Membrane</keyword>
<organism evidence="2 3">
    <name type="scientific">Paenibacillus sambharensis</name>
    <dbReference type="NCBI Taxonomy" id="1803190"/>
    <lineage>
        <taxon>Bacteria</taxon>
        <taxon>Bacillati</taxon>
        <taxon>Bacillota</taxon>
        <taxon>Bacilli</taxon>
        <taxon>Bacillales</taxon>
        <taxon>Paenibacillaceae</taxon>
        <taxon>Paenibacillus</taxon>
    </lineage>
</organism>
<dbReference type="AlphaFoldDB" id="A0A2W1L3D7"/>
<evidence type="ECO:0000256" key="1">
    <source>
        <dbReference type="SAM" id="Phobius"/>
    </source>
</evidence>
<evidence type="ECO:0000313" key="2">
    <source>
        <dbReference type="EMBL" id="PZD94538.1"/>
    </source>
</evidence>
<protein>
    <recommendedName>
        <fullName evidence="4">DUF2975 domain-containing protein</fullName>
    </recommendedName>
</protein>
<name>A0A2W1L3D7_9BACL</name>
<feature type="transmembrane region" description="Helical" evidence="1">
    <location>
        <begin position="93"/>
        <end position="116"/>
    </location>
</feature>
<keyword evidence="1" id="KW-0812">Transmembrane</keyword>
<proteinExistence type="predicted"/>
<feature type="transmembrane region" description="Helical" evidence="1">
    <location>
        <begin position="20"/>
        <end position="42"/>
    </location>
</feature>
<keyword evidence="3" id="KW-1185">Reference proteome</keyword>
<dbReference type="EMBL" id="QKRB01000052">
    <property type="protein sequence ID" value="PZD94538.1"/>
    <property type="molecule type" value="Genomic_DNA"/>
</dbReference>
<feature type="transmembrane region" description="Helical" evidence="1">
    <location>
        <begin position="128"/>
        <end position="145"/>
    </location>
</feature>
<gene>
    <name evidence="2" type="ORF">DNH61_17640</name>
</gene>
<keyword evidence="1" id="KW-1133">Transmembrane helix</keyword>
<dbReference type="Proteomes" id="UP000249522">
    <property type="component" value="Unassembled WGS sequence"/>
</dbReference>
<evidence type="ECO:0008006" key="4">
    <source>
        <dbReference type="Google" id="ProtNLM"/>
    </source>
</evidence>
<comment type="caution">
    <text evidence="2">The sequence shown here is derived from an EMBL/GenBank/DDBJ whole genome shotgun (WGS) entry which is preliminary data.</text>
</comment>